<evidence type="ECO:0000313" key="7">
    <source>
        <dbReference type="EMBL" id="MFD1217919.1"/>
    </source>
</evidence>
<keyword evidence="5 6" id="KW-0472">Membrane</keyword>
<keyword evidence="8" id="KW-1185">Reference proteome</keyword>
<accession>A0ABW3UBI6</accession>
<evidence type="ECO:0000256" key="3">
    <source>
        <dbReference type="ARBA" id="ARBA00022692"/>
    </source>
</evidence>
<feature type="transmembrane region" description="Helical" evidence="6">
    <location>
        <begin position="133"/>
        <end position="152"/>
    </location>
</feature>
<evidence type="ECO:0000256" key="1">
    <source>
        <dbReference type="ARBA" id="ARBA00004651"/>
    </source>
</evidence>
<evidence type="ECO:0000256" key="5">
    <source>
        <dbReference type="ARBA" id="ARBA00023136"/>
    </source>
</evidence>
<reference evidence="8" key="1">
    <citation type="journal article" date="2019" name="Int. J. Syst. Evol. Microbiol.">
        <title>The Global Catalogue of Microorganisms (GCM) 10K type strain sequencing project: providing services to taxonomists for standard genome sequencing and annotation.</title>
        <authorList>
            <consortium name="The Broad Institute Genomics Platform"/>
            <consortium name="The Broad Institute Genome Sequencing Center for Infectious Disease"/>
            <person name="Wu L."/>
            <person name="Ma J."/>
        </authorList>
    </citation>
    <scope>NUCLEOTIDE SEQUENCE [LARGE SCALE GENOMIC DNA]</scope>
    <source>
        <strain evidence="8">CCUG 54356</strain>
    </source>
</reference>
<name>A0ABW3UBI6_9GAMM</name>
<gene>
    <name evidence="7" type="ORF">ACFQ2X_15030</name>
</gene>
<feature type="transmembrane region" description="Helical" evidence="6">
    <location>
        <begin position="39"/>
        <end position="60"/>
    </location>
</feature>
<keyword evidence="3 6" id="KW-0812">Transmembrane</keyword>
<keyword evidence="2" id="KW-1003">Cell membrane</keyword>
<evidence type="ECO:0000313" key="8">
    <source>
        <dbReference type="Proteomes" id="UP001597264"/>
    </source>
</evidence>
<comment type="caution">
    <text evidence="7">The sequence shown here is derived from an EMBL/GenBank/DDBJ whole genome shotgun (WGS) entry which is preliminary data.</text>
</comment>
<sequence>MNDTDRGHRHRLIHEELPGEHEDPLVRVLHAVIRNAVRLLAILMTLVILWAVIDVVYVIYNHLAEPPLYLLDYNDLFDVFGAFMLVLIAIEIFINIRLYLGSNVIPIQLVLATALMAIARKVIVMDLEDTEPIYILGFGAVILALGVTYWLVARKERHETVC</sequence>
<feature type="transmembrane region" description="Helical" evidence="6">
    <location>
        <begin position="80"/>
        <end position="100"/>
    </location>
</feature>
<evidence type="ECO:0000256" key="6">
    <source>
        <dbReference type="SAM" id="Phobius"/>
    </source>
</evidence>
<comment type="subcellular location">
    <subcellularLocation>
        <location evidence="1">Cell membrane</location>
        <topology evidence="1">Multi-pass membrane protein</topology>
    </subcellularLocation>
</comment>
<dbReference type="RefSeq" id="WP_230439033.1">
    <property type="nucleotide sequence ID" value="NZ_CP087715.1"/>
</dbReference>
<dbReference type="InterPro" id="IPR020948">
    <property type="entry name" value="P_starv_induced_PsiE-like"/>
</dbReference>
<dbReference type="EMBL" id="JBHTLR010000019">
    <property type="protein sequence ID" value="MFD1217919.1"/>
    <property type="molecule type" value="Genomic_DNA"/>
</dbReference>
<feature type="transmembrane region" description="Helical" evidence="6">
    <location>
        <begin position="107"/>
        <end position="127"/>
    </location>
</feature>
<dbReference type="Proteomes" id="UP001597264">
    <property type="component" value="Unassembled WGS sequence"/>
</dbReference>
<dbReference type="Pfam" id="PF06146">
    <property type="entry name" value="PsiE"/>
    <property type="match status" value="1"/>
</dbReference>
<organism evidence="7 8">
    <name type="scientific">Microbulbifer celer</name>
    <dbReference type="NCBI Taxonomy" id="435905"/>
    <lineage>
        <taxon>Bacteria</taxon>
        <taxon>Pseudomonadati</taxon>
        <taxon>Pseudomonadota</taxon>
        <taxon>Gammaproteobacteria</taxon>
        <taxon>Cellvibrionales</taxon>
        <taxon>Microbulbiferaceae</taxon>
        <taxon>Microbulbifer</taxon>
    </lineage>
</organism>
<protein>
    <submittedName>
        <fullName evidence="7">Phosphate-starvation-inducible PsiE family protein</fullName>
    </submittedName>
</protein>
<evidence type="ECO:0000256" key="4">
    <source>
        <dbReference type="ARBA" id="ARBA00022989"/>
    </source>
</evidence>
<keyword evidence="4 6" id="KW-1133">Transmembrane helix</keyword>
<proteinExistence type="predicted"/>
<evidence type="ECO:0000256" key="2">
    <source>
        <dbReference type="ARBA" id="ARBA00022475"/>
    </source>
</evidence>